<protein>
    <submittedName>
        <fullName evidence="5">HTH-type transcriptional regulator MalT</fullName>
    </submittedName>
</protein>
<dbReference type="SUPFAM" id="SSF46894">
    <property type="entry name" value="C-terminal effector domain of the bipartite response regulators"/>
    <property type="match status" value="1"/>
</dbReference>
<dbReference type="Pfam" id="PF13188">
    <property type="entry name" value="PAS_8"/>
    <property type="match status" value="1"/>
</dbReference>
<dbReference type="Gene3D" id="3.30.450.20">
    <property type="entry name" value="PAS domain"/>
    <property type="match status" value="3"/>
</dbReference>
<dbReference type="SMART" id="SM00091">
    <property type="entry name" value="PAS"/>
    <property type="match status" value="3"/>
</dbReference>
<evidence type="ECO:0000259" key="4">
    <source>
        <dbReference type="PROSITE" id="PS50113"/>
    </source>
</evidence>
<dbReference type="Pfam" id="PF13426">
    <property type="entry name" value="PAS_9"/>
    <property type="match status" value="2"/>
</dbReference>
<keyword evidence="1" id="KW-0238">DNA-binding</keyword>
<dbReference type="SUPFAM" id="SSF55785">
    <property type="entry name" value="PYP-like sensor domain (PAS domain)"/>
    <property type="match status" value="3"/>
</dbReference>
<reference evidence="5" key="1">
    <citation type="journal article" date="2021" name="Front. Microbiol.">
        <title>Comprehensive Comparative Genomics and Phenotyping of Methylobacterium Species.</title>
        <authorList>
            <person name="Alessa O."/>
            <person name="Ogura Y."/>
            <person name="Fujitani Y."/>
            <person name="Takami H."/>
            <person name="Hayashi T."/>
            <person name="Sahin N."/>
            <person name="Tani A."/>
        </authorList>
    </citation>
    <scope>NUCLEOTIDE SEQUENCE</scope>
    <source>
        <strain evidence="5">DSM 23674</strain>
    </source>
</reference>
<evidence type="ECO:0000259" key="2">
    <source>
        <dbReference type="PROSITE" id="PS50043"/>
    </source>
</evidence>
<dbReference type="PROSITE" id="PS50113">
    <property type="entry name" value="PAC"/>
    <property type="match status" value="1"/>
</dbReference>
<reference evidence="5" key="2">
    <citation type="submission" date="2021-08" db="EMBL/GenBank/DDBJ databases">
        <authorList>
            <person name="Tani A."/>
            <person name="Ola A."/>
            <person name="Ogura Y."/>
            <person name="Katsura K."/>
            <person name="Hayashi T."/>
        </authorList>
    </citation>
    <scope>NUCLEOTIDE SEQUENCE</scope>
    <source>
        <strain evidence="5">DSM 23674</strain>
    </source>
</reference>
<dbReference type="Proteomes" id="UP001055101">
    <property type="component" value="Unassembled WGS sequence"/>
</dbReference>
<dbReference type="PANTHER" id="PTHR43214">
    <property type="entry name" value="TWO-COMPONENT RESPONSE REGULATOR"/>
    <property type="match status" value="1"/>
</dbReference>
<evidence type="ECO:0000259" key="3">
    <source>
        <dbReference type="PROSITE" id="PS50112"/>
    </source>
</evidence>
<evidence type="ECO:0000313" key="6">
    <source>
        <dbReference type="Proteomes" id="UP001055101"/>
    </source>
</evidence>
<dbReference type="Pfam" id="PF00196">
    <property type="entry name" value="GerE"/>
    <property type="match status" value="1"/>
</dbReference>
<dbReference type="CDD" id="cd06170">
    <property type="entry name" value="LuxR_C_like"/>
    <property type="match status" value="1"/>
</dbReference>
<feature type="domain" description="PAC" evidence="4">
    <location>
        <begin position="332"/>
        <end position="382"/>
    </location>
</feature>
<dbReference type="NCBIfam" id="TIGR00229">
    <property type="entry name" value="sensory_box"/>
    <property type="match status" value="2"/>
</dbReference>
<dbReference type="InterPro" id="IPR039420">
    <property type="entry name" value="WalR-like"/>
</dbReference>
<feature type="domain" description="HTH luxR-type" evidence="2">
    <location>
        <begin position="412"/>
        <end position="478"/>
    </location>
</feature>
<dbReference type="InterPro" id="IPR000014">
    <property type="entry name" value="PAS"/>
</dbReference>
<dbReference type="EMBL" id="BPRA01000018">
    <property type="protein sequence ID" value="GJE57188.1"/>
    <property type="molecule type" value="Genomic_DNA"/>
</dbReference>
<dbReference type="PANTHER" id="PTHR43214:SF38">
    <property type="entry name" value="NITRATE_NITRITE RESPONSE REGULATOR PROTEIN NARL"/>
    <property type="match status" value="1"/>
</dbReference>
<keyword evidence="6" id="KW-1185">Reference proteome</keyword>
<evidence type="ECO:0000313" key="5">
    <source>
        <dbReference type="EMBL" id="GJE57188.1"/>
    </source>
</evidence>
<dbReference type="InterPro" id="IPR000792">
    <property type="entry name" value="Tscrpt_reg_LuxR_C"/>
</dbReference>
<dbReference type="Gene3D" id="3.40.50.2300">
    <property type="match status" value="1"/>
</dbReference>
<comment type="caution">
    <text evidence="5">The sequence shown here is derived from an EMBL/GenBank/DDBJ whole genome shotgun (WGS) entry which is preliminary data.</text>
</comment>
<dbReference type="CDD" id="cd00130">
    <property type="entry name" value="PAS"/>
    <property type="match status" value="2"/>
</dbReference>
<sequence length="486" mass="54011">MMVGVDRHELRQIIAGLSEGVILVEPDQTIAYANEAALEMHGAETVGELGETIEAYRERFALRYRNNHTPNQYPMERVVSGERFHDVIVEVKRTDKPDVDYVHSLRSLVATDREGNPSCLALILKNVSDQFEAEERFEATFNANPAPAVICRLSDLRHVKVNLGFLEMTGYTRDAVIGRSVYEVDVLAGARSRDLAISRLNSGGTIPQMEACLDLPDGGTRFVIVAGQPIELGDDPCMLFTFADLDLRKKAETALRQSEERFAKAFSMTPVPTLLARADDFAVTGVNEAFTRVFGYGADKMSGRSPADLGLWVHDAARVKFESAVARTGYVLGLEVCLKHEDGTNLDCLVSAERVEIGSETFALMVLQDITERKRSEREMFDAVEAVMADTSWFSRGLIEKLANLRRPGTDHQDGIVPNVSVRERQILDLICQGLGDEAIAKRLSLSRNTVRNHSASLYRKLDVHKRSEAIVWGRNNGFPLTKPSK</sequence>
<accession>A0ABQ4TTC5</accession>
<dbReference type="InterPro" id="IPR016032">
    <property type="entry name" value="Sig_transdc_resp-reg_C-effctor"/>
</dbReference>
<dbReference type="SMART" id="SM00421">
    <property type="entry name" value="HTH_LUXR"/>
    <property type="match status" value="1"/>
</dbReference>
<evidence type="ECO:0000256" key="1">
    <source>
        <dbReference type="ARBA" id="ARBA00023125"/>
    </source>
</evidence>
<dbReference type="PROSITE" id="PS50043">
    <property type="entry name" value="HTH_LUXR_2"/>
    <property type="match status" value="1"/>
</dbReference>
<dbReference type="InterPro" id="IPR035965">
    <property type="entry name" value="PAS-like_dom_sf"/>
</dbReference>
<organism evidence="5 6">
    <name type="scientific">Methylobacterium thuringiense</name>
    <dbReference type="NCBI Taxonomy" id="1003091"/>
    <lineage>
        <taxon>Bacteria</taxon>
        <taxon>Pseudomonadati</taxon>
        <taxon>Pseudomonadota</taxon>
        <taxon>Alphaproteobacteria</taxon>
        <taxon>Hyphomicrobiales</taxon>
        <taxon>Methylobacteriaceae</taxon>
        <taxon>Methylobacterium</taxon>
    </lineage>
</organism>
<name>A0ABQ4TTC5_9HYPH</name>
<gene>
    <name evidence="5" type="primary">malT_2</name>
    <name evidence="5" type="ORF">EKPJFOCH_3701</name>
</gene>
<dbReference type="PROSITE" id="PS50112">
    <property type="entry name" value="PAS"/>
    <property type="match status" value="1"/>
</dbReference>
<feature type="domain" description="PAS" evidence="3">
    <location>
        <begin position="258"/>
        <end position="305"/>
    </location>
</feature>
<proteinExistence type="predicted"/>
<dbReference type="InterPro" id="IPR000700">
    <property type="entry name" value="PAS-assoc_C"/>
</dbReference>
<dbReference type="PRINTS" id="PR00038">
    <property type="entry name" value="HTHLUXR"/>
</dbReference>
<dbReference type="RefSeq" id="WP_238232601.1">
    <property type="nucleotide sequence ID" value="NZ_BPRA01000018.1"/>
</dbReference>